<dbReference type="HOGENOM" id="CLU_047250_0_0_10"/>
<proteinExistence type="predicted"/>
<feature type="domain" description="Fido" evidence="4">
    <location>
        <begin position="98"/>
        <end position="240"/>
    </location>
</feature>
<dbReference type="Gene3D" id="1.10.3290.10">
    <property type="entry name" value="Fido-like domain"/>
    <property type="match status" value="1"/>
</dbReference>
<dbReference type="InterPro" id="IPR003812">
    <property type="entry name" value="Fido"/>
</dbReference>
<keyword evidence="2" id="KW-0067">ATP-binding</keyword>
<evidence type="ECO:0000256" key="1">
    <source>
        <dbReference type="PIRSR" id="PIRSR640198-1"/>
    </source>
</evidence>
<dbReference type="STRING" id="929556.Solca_1813"/>
<dbReference type="RefSeq" id="WP_014680102.1">
    <property type="nucleotide sequence ID" value="NC_017770.1"/>
</dbReference>
<dbReference type="PANTHER" id="PTHR13504:SF38">
    <property type="entry name" value="FIDO DOMAIN-CONTAINING PROTEIN"/>
    <property type="match status" value="1"/>
</dbReference>
<dbReference type="InterPro" id="IPR036597">
    <property type="entry name" value="Fido-like_dom_sf"/>
</dbReference>
<evidence type="ECO:0000259" key="4">
    <source>
        <dbReference type="PROSITE" id="PS51459"/>
    </source>
</evidence>
<dbReference type="AlphaFoldDB" id="H8KVX2"/>
<dbReference type="InterPro" id="IPR040198">
    <property type="entry name" value="Fido_containing"/>
</dbReference>
<sequence length="321" mass="36700">MLKPPYSITSLILEQTASIFEKLGEIKSANLQKAPTELRKKNRIKTIQSSLEIEGNTLSTAQITALLEGKRILAPEKDILEVKNAIKAYELLNEYEPYKLASLCKAHKILMTELVKNPGKLRTQQVGIAHGESIKHIAPPHSMVESLLNNLLAYLKNDSDLLLIKSCVFHYEFEFIHPFMDGNGRMGQLWQPVILKDKYPVFEFLPIETLIKKEQKSYYKALALSDSLGHSTPFIEFMLNIIKQALEELLQSQNISLTGKDRIQLYKNDIGLNNFSRQEYMRYFKTISSATASRDLKDAVAEKIIEKTGDKRLTIYKYFPD</sequence>
<keyword evidence="6" id="KW-1185">Reference proteome</keyword>
<name>H8KVX2_SOLCM</name>
<protein>
    <recommendedName>
        <fullName evidence="4">Fido domain-containing protein</fullName>
    </recommendedName>
</protein>
<dbReference type="SUPFAM" id="SSF140931">
    <property type="entry name" value="Fic-like"/>
    <property type="match status" value="1"/>
</dbReference>
<accession>H8KVX2</accession>
<reference evidence="5" key="1">
    <citation type="submission" date="2012-02" db="EMBL/GenBank/DDBJ databases">
        <title>The complete genome of Solitalea canadensis DSM 3403.</title>
        <authorList>
            <consortium name="US DOE Joint Genome Institute (JGI-PGF)"/>
            <person name="Lucas S."/>
            <person name="Copeland A."/>
            <person name="Lapidus A."/>
            <person name="Glavina del Rio T."/>
            <person name="Dalin E."/>
            <person name="Tice H."/>
            <person name="Bruce D."/>
            <person name="Goodwin L."/>
            <person name="Pitluck S."/>
            <person name="Peters L."/>
            <person name="Ovchinnikova G."/>
            <person name="Lu M."/>
            <person name="Kyrpides N."/>
            <person name="Mavromatis K."/>
            <person name="Ivanova N."/>
            <person name="Brettin T."/>
            <person name="Detter J.C."/>
            <person name="Han C."/>
            <person name="Larimer F."/>
            <person name="Land M."/>
            <person name="Hauser L."/>
            <person name="Markowitz V."/>
            <person name="Cheng J.-F."/>
            <person name="Hugenholtz P."/>
            <person name="Woyke T."/>
            <person name="Wu D."/>
            <person name="Spring S."/>
            <person name="Schroeder M."/>
            <person name="Kopitz M."/>
            <person name="Brambilla E."/>
            <person name="Klenk H.-P."/>
            <person name="Eisen J.A."/>
        </authorList>
    </citation>
    <scope>NUCLEOTIDE SEQUENCE</scope>
    <source>
        <strain evidence="5">DSM 3403</strain>
    </source>
</reference>
<dbReference type="GO" id="GO:0005524">
    <property type="term" value="F:ATP binding"/>
    <property type="evidence" value="ECO:0007669"/>
    <property type="project" value="UniProtKB-KW"/>
</dbReference>
<keyword evidence="2" id="KW-0547">Nucleotide-binding</keyword>
<evidence type="ECO:0000313" key="5">
    <source>
        <dbReference type="EMBL" id="AFD06875.1"/>
    </source>
</evidence>
<dbReference type="Proteomes" id="UP000007590">
    <property type="component" value="Chromosome"/>
</dbReference>
<evidence type="ECO:0000313" key="6">
    <source>
        <dbReference type="Proteomes" id="UP000007590"/>
    </source>
</evidence>
<evidence type="ECO:0000256" key="2">
    <source>
        <dbReference type="PIRSR" id="PIRSR640198-2"/>
    </source>
</evidence>
<gene>
    <name evidence="5" type="ordered locus">Solca_1813</name>
</gene>
<feature type="active site" evidence="1">
    <location>
        <position position="177"/>
    </location>
</feature>
<feature type="binding site" evidence="2">
    <location>
        <begin position="218"/>
        <end position="219"/>
    </location>
    <ligand>
        <name>ATP</name>
        <dbReference type="ChEBI" id="CHEBI:30616"/>
    </ligand>
</feature>
<evidence type="ECO:0000256" key="3">
    <source>
        <dbReference type="PIRSR" id="PIRSR640198-3"/>
    </source>
</evidence>
<dbReference type="KEGG" id="scn:Solca_1813"/>
<dbReference type="PROSITE" id="PS51459">
    <property type="entry name" value="FIDO"/>
    <property type="match status" value="1"/>
</dbReference>
<organism evidence="5 6">
    <name type="scientific">Solitalea canadensis (strain ATCC 29591 / DSM 3403 / JCM 21819 / LMG 8368 / NBRC 15130 / NCIMB 12057 / USAM 9D)</name>
    <name type="common">Flexibacter canadensis</name>
    <dbReference type="NCBI Taxonomy" id="929556"/>
    <lineage>
        <taxon>Bacteria</taxon>
        <taxon>Pseudomonadati</taxon>
        <taxon>Bacteroidota</taxon>
        <taxon>Sphingobacteriia</taxon>
        <taxon>Sphingobacteriales</taxon>
        <taxon>Sphingobacteriaceae</taxon>
        <taxon>Solitalea</taxon>
    </lineage>
</organism>
<dbReference type="PANTHER" id="PTHR13504">
    <property type="entry name" value="FIDO DOMAIN-CONTAINING PROTEIN DDB_G0283145"/>
    <property type="match status" value="1"/>
</dbReference>
<feature type="site" description="Important for autoinhibition of adenylyltransferase activity" evidence="3">
    <location>
        <position position="54"/>
    </location>
</feature>
<dbReference type="eggNOG" id="COG3177">
    <property type="taxonomic scope" value="Bacteria"/>
</dbReference>
<dbReference type="Pfam" id="PF02661">
    <property type="entry name" value="Fic"/>
    <property type="match status" value="1"/>
</dbReference>
<dbReference type="EMBL" id="CP003349">
    <property type="protein sequence ID" value="AFD06875.1"/>
    <property type="molecule type" value="Genomic_DNA"/>
</dbReference>